<dbReference type="SMART" id="SM00382">
    <property type="entry name" value="AAA"/>
    <property type="match status" value="1"/>
</dbReference>
<dbReference type="EMBL" id="CP002418">
    <property type="protein sequence ID" value="ADU44411.1"/>
    <property type="molecule type" value="Genomic_DNA"/>
</dbReference>
<evidence type="ECO:0000313" key="9">
    <source>
        <dbReference type="Proteomes" id="UP000001402"/>
    </source>
</evidence>
<dbReference type="InterPro" id="IPR003593">
    <property type="entry name" value="AAA+_ATPase"/>
</dbReference>
<keyword evidence="4" id="KW-0067">ATP-binding</keyword>
<dbReference type="Gene3D" id="3.40.50.300">
    <property type="entry name" value="P-loop containing nucleotide triphosphate hydrolases"/>
    <property type="match status" value="1"/>
</dbReference>
<protein>
    <submittedName>
        <fullName evidence="8">ABC transporter related protein</fullName>
    </submittedName>
</protein>
<comment type="similarity">
    <text evidence="1">Belongs to the ABC transporter superfamily.</text>
</comment>
<evidence type="ECO:0000259" key="7">
    <source>
        <dbReference type="PROSITE" id="PS50893"/>
    </source>
</evidence>
<dbReference type="PANTHER" id="PTHR42788">
    <property type="entry name" value="TAURINE IMPORT ATP-BINDING PROTEIN-RELATED"/>
    <property type="match status" value="1"/>
</dbReference>
<feature type="region of interest" description="Disordered" evidence="6">
    <location>
        <begin position="250"/>
        <end position="273"/>
    </location>
</feature>
<evidence type="ECO:0000256" key="3">
    <source>
        <dbReference type="ARBA" id="ARBA00022741"/>
    </source>
</evidence>
<sequence length="273" mass="29997">MLDQTTNRDAPPVILEVSGLNKIYHASNGPVEALRSVDLTVRKGEFICLLGASGCGKSTLLRIIAGFETATQGSVGVYGCEVRGPGPDRGMVFQDYALFPWLTVRQNIGFGPSHRRVAPKEVDKLTERFMAMVGLTAFADRYPHQLSGGMKQRVAIARVLANDADILLMDEPFGALDALTRAALQEELIEIWRTTKLTVIFVTHSVEEAVLLADRVVVMARRRAGSIEMLRSSWLARAMSPQWSSMRFGAASRSNSPAMSAPAARLQRRRIPE</sequence>
<dbReference type="KEGG" id="rpx:Rpdx1_2828"/>
<dbReference type="PROSITE" id="PS50893">
    <property type="entry name" value="ABC_TRANSPORTER_2"/>
    <property type="match status" value="1"/>
</dbReference>
<feature type="domain" description="ABC transporter" evidence="7">
    <location>
        <begin position="15"/>
        <end position="246"/>
    </location>
</feature>
<dbReference type="GO" id="GO:0016887">
    <property type="term" value="F:ATP hydrolysis activity"/>
    <property type="evidence" value="ECO:0007669"/>
    <property type="project" value="InterPro"/>
</dbReference>
<keyword evidence="2" id="KW-0813">Transport</keyword>
<dbReference type="InterPro" id="IPR017871">
    <property type="entry name" value="ABC_transporter-like_CS"/>
</dbReference>
<dbReference type="Proteomes" id="UP000001402">
    <property type="component" value="Chromosome"/>
</dbReference>
<evidence type="ECO:0000256" key="5">
    <source>
        <dbReference type="ARBA" id="ARBA00024722"/>
    </source>
</evidence>
<comment type="function">
    <text evidence="5">Involved in beta-(1--&gt;2)glucan export. Transmembrane domains (TMD) form a pore in the inner membrane and the ATP-binding domain (NBD) is responsible for energy generation.</text>
</comment>
<dbReference type="InterPro" id="IPR050166">
    <property type="entry name" value="ABC_transporter_ATP-bind"/>
</dbReference>
<reference evidence="8" key="1">
    <citation type="submission" date="2010-12" db="EMBL/GenBank/DDBJ databases">
        <title>Complete sequence of Rhodopseudomonas palustris DX-1.</title>
        <authorList>
            <consortium name="US DOE Joint Genome Institute"/>
            <person name="Lucas S."/>
            <person name="Copeland A."/>
            <person name="Lapidus A."/>
            <person name="Cheng J.-F."/>
            <person name="Goodwin L."/>
            <person name="Pitluck S."/>
            <person name="Misra M."/>
            <person name="Chertkov O."/>
            <person name="Detter J.C."/>
            <person name="Han C."/>
            <person name="Tapia R."/>
            <person name="Land M."/>
            <person name="Hauser L."/>
            <person name="Kyrpides N."/>
            <person name="Ivanova N."/>
            <person name="Ovchinnikova G."/>
            <person name="Logan B."/>
            <person name="Oda Y."/>
            <person name="Harwood C."/>
            <person name="Woyke T."/>
        </authorList>
    </citation>
    <scope>NUCLEOTIDE SEQUENCE [LARGE SCALE GENOMIC DNA]</scope>
    <source>
        <strain evidence="8">DX-1</strain>
    </source>
</reference>
<accession>E6VJG5</accession>
<dbReference type="InterPro" id="IPR027417">
    <property type="entry name" value="P-loop_NTPase"/>
</dbReference>
<dbReference type="STRING" id="652103.Rpdx1_2828"/>
<evidence type="ECO:0000256" key="4">
    <source>
        <dbReference type="ARBA" id="ARBA00022840"/>
    </source>
</evidence>
<dbReference type="PROSITE" id="PS00211">
    <property type="entry name" value="ABC_TRANSPORTER_1"/>
    <property type="match status" value="1"/>
</dbReference>
<dbReference type="InterPro" id="IPR003439">
    <property type="entry name" value="ABC_transporter-like_ATP-bd"/>
</dbReference>
<dbReference type="eggNOG" id="COG1116">
    <property type="taxonomic scope" value="Bacteria"/>
</dbReference>
<keyword evidence="3" id="KW-0547">Nucleotide-binding</keyword>
<dbReference type="GO" id="GO:0005524">
    <property type="term" value="F:ATP binding"/>
    <property type="evidence" value="ECO:0007669"/>
    <property type="project" value="UniProtKB-KW"/>
</dbReference>
<dbReference type="AlphaFoldDB" id="E6VJG5"/>
<evidence type="ECO:0000313" key="8">
    <source>
        <dbReference type="EMBL" id="ADU44411.1"/>
    </source>
</evidence>
<name>E6VJG5_RHOPX</name>
<evidence type="ECO:0000256" key="2">
    <source>
        <dbReference type="ARBA" id="ARBA00022448"/>
    </source>
</evidence>
<organism evidence="8 9">
    <name type="scientific">Rhodopseudomonas palustris (strain DX-1)</name>
    <dbReference type="NCBI Taxonomy" id="652103"/>
    <lineage>
        <taxon>Bacteria</taxon>
        <taxon>Pseudomonadati</taxon>
        <taxon>Pseudomonadota</taxon>
        <taxon>Alphaproteobacteria</taxon>
        <taxon>Hyphomicrobiales</taxon>
        <taxon>Nitrobacteraceae</taxon>
        <taxon>Rhodopseudomonas</taxon>
    </lineage>
</organism>
<dbReference type="CDD" id="cd03293">
    <property type="entry name" value="ABC_NrtD_SsuB_transporters"/>
    <property type="match status" value="1"/>
</dbReference>
<gene>
    <name evidence="8" type="ordered locus">Rpdx1_2828</name>
</gene>
<dbReference type="PANTHER" id="PTHR42788:SF13">
    <property type="entry name" value="ALIPHATIC SULFONATES IMPORT ATP-BINDING PROTEIN SSUB"/>
    <property type="match status" value="1"/>
</dbReference>
<evidence type="ECO:0000256" key="1">
    <source>
        <dbReference type="ARBA" id="ARBA00005417"/>
    </source>
</evidence>
<dbReference type="SUPFAM" id="SSF52540">
    <property type="entry name" value="P-loop containing nucleoside triphosphate hydrolases"/>
    <property type="match status" value="1"/>
</dbReference>
<proteinExistence type="inferred from homology"/>
<dbReference type="Pfam" id="PF00005">
    <property type="entry name" value="ABC_tran"/>
    <property type="match status" value="1"/>
</dbReference>
<evidence type="ECO:0000256" key="6">
    <source>
        <dbReference type="SAM" id="MobiDB-lite"/>
    </source>
</evidence>
<dbReference type="HOGENOM" id="CLU_000604_1_22_5"/>